<feature type="coiled-coil region" evidence="1">
    <location>
        <begin position="341"/>
        <end position="403"/>
    </location>
</feature>
<keyword evidence="1" id="KW-0175">Coiled coil</keyword>
<dbReference type="Proteomes" id="UP001642540">
    <property type="component" value="Unassembled WGS sequence"/>
</dbReference>
<organism evidence="3 4">
    <name type="scientific">Orchesella dallaii</name>
    <dbReference type="NCBI Taxonomy" id="48710"/>
    <lineage>
        <taxon>Eukaryota</taxon>
        <taxon>Metazoa</taxon>
        <taxon>Ecdysozoa</taxon>
        <taxon>Arthropoda</taxon>
        <taxon>Hexapoda</taxon>
        <taxon>Collembola</taxon>
        <taxon>Entomobryomorpha</taxon>
        <taxon>Entomobryoidea</taxon>
        <taxon>Orchesellidae</taxon>
        <taxon>Orchesellinae</taxon>
        <taxon>Orchesella</taxon>
    </lineage>
</organism>
<name>A0ABP1RP58_9HEXA</name>
<reference evidence="3 4" key="1">
    <citation type="submission" date="2024-08" db="EMBL/GenBank/DDBJ databases">
        <authorList>
            <person name="Cucini C."/>
            <person name="Frati F."/>
        </authorList>
    </citation>
    <scope>NUCLEOTIDE SEQUENCE [LARGE SCALE GENOMIC DNA]</scope>
</reference>
<feature type="coiled-coil region" evidence="1">
    <location>
        <begin position="452"/>
        <end position="483"/>
    </location>
</feature>
<proteinExistence type="predicted"/>
<dbReference type="EMBL" id="CAXLJM020000091">
    <property type="protein sequence ID" value="CAL8131953.1"/>
    <property type="molecule type" value="Genomic_DNA"/>
</dbReference>
<evidence type="ECO:0000256" key="1">
    <source>
        <dbReference type="SAM" id="Coils"/>
    </source>
</evidence>
<accession>A0ABP1RP58</accession>
<keyword evidence="4" id="KW-1185">Reference proteome</keyword>
<sequence>MDLYIDSKMDQSKPNEDHCLHSPNLPENVTAASFNFYNSHYLAHQPENSQCLPPLSHQNSSITVPNIQHHQSQSVAELAQNVPSQQISYRHGLIYSLSQQQNLLQHRRNCRTQRRQQQPHYQYIPQQLSDIRMIQLPNSQHEQDDPLLNSETQTTIYQTDSINFQSQQRHIQHRIPHVLSTEFTQPPEYTRETRIDDSDDDNLELEGSSNKTAQSLHAENEILSGDKKGFNPQVQILQKRNSELNAHIGVLIEANLGIKKTPELSAELIQEKDEQISKLELANKKLTQELDSIQQQEKVRELNDEVRPKETETTLLQQKYDALEKVHNNMLSVEEFLRSELQKQNRKAADMVSKITNLKLELDISKKTAQTFGDQNEILSSENENLKKQVQTLQTETQHQNAKIGALAEENLGIEKSLALSKQEVDSIQQQNRANEQVIKMLRIENNELPGLKEKMESLTTLQRKMNDDKEELDKEVEGCKKEVTSLIS</sequence>
<protein>
    <submittedName>
        <fullName evidence="3">Uncharacterized protein</fullName>
    </submittedName>
</protein>
<feature type="coiled-coil region" evidence="1">
    <location>
        <begin position="265"/>
        <end position="296"/>
    </location>
</feature>
<evidence type="ECO:0000313" key="4">
    <source>
        <dbReference type="Proteomes" id="UP001642540"/>
    </source>
</evidence>
<comment type="caution">
    <text evidence="3">The sequence shown here is derived from an EMBL/GenBank/DDBJ whole genome shotgun (WGS) entry which is preliminary data.</text>
</comment>
<evidence type="ECO:0000256" key="2">
    <source>
        <dbReference type="SAM" id="MobiDB-lite"/>
    </source>
</evidence>
<evidence type="ECO:0000313" key="3">
    <source>
        <dbReference type="EMBL" id="CAL8131953.1"/>
    </source>
</evidence>
<feature type="region of interest" description="Disordered" evidence="2">
    <location>
        <begin position="175"/>
        <end position="215"/>
    </location>
</feature>
<gene>
    <name evidence="3" type="ORF">ODALV1_LOCUS24405</name>
</gene>